<evidence type="ECO:0000256" key="1">
    <source>
        <dbReference type="SAM" id="MobiDB-lite"/>
    </source>
</evidence>
<dbReference type="Proteomes" id="UP000294927">
    <property type="component" value="Unassembled WGS sequence"/>
</dbReference>
<accession>A0A4R7V6C3</accession>
<evidence type="ECO:0000313" key="3">
    <source>
        <dbReference type="EMBL" id="TDV43565.1"/>
    </source>
</evidence>
<organism evidence="3 4">
    <name type="scientific">Actinophytocola oryzae</name>
    <dbReference type="NCBI Taxonomy" id="502181"/>
    <lineage>
        <taxon>Bacteria</taxon>
        <taxon>Bacillati</taxon>
        <taxon>Actinomycetota</taxon>
        <taxon>Actinomycetes</taxon>
        <taxon>Pseudonocardiales</taxon>
        <taxon>Pseudonocardiaceae</taxon>
    </lineage>
</organism>
<reference evidence="3 4" key="1">
    <citation type="submission" date="2019-03" db="EMBL/GenBank/DDBJ databases">
        <title>Genomic Encyclopedia of Archaeal and Bacterial Type Strains, Phase II (KMG-II): from individual species to whole genera.</title>
        <authorList>
            <person name="Goeker M."/>
        </authorList>
    </citation>
    <scope>NUCLEOTIDE SEQUENCE [LARGE SCALE GENOMIC DNA]</scope>
    <source>
        <strain evidence="3 4">DSM 45499</strain>
    </source>
</reference>
<protein>
    <submittedName>
        <fullName evidence="3">Uncharacterized protein DUF4383</fullName>
    </submittedName>
</protein>
<keyword evidence="4" id="KW-1185">Reference proteome</keyword>
<evidence type="ECO:0000313" key="4">
    <source>
        <dbReference type="Proteomes" id="UP000294927"/>
    </source>
</evidence>
<feature type="transmembrane region" description="Helical" evidence="2">
    <location>
        <begin position="12"/>
        <end position="29"/>
    </location>
</feature>
<keyword evidence="2" id="KW-0472">Membrane</keyword>
<sequence>MREYTEARREPGQVVTLVVAGLFALAAILDVGPGVLDNLVHLGFALVGFGLSRDPNSARGFLIGGGVAYFLFWQFGSVLDPSLVPLHSTNAGLHVALVASMIGLAVLARAPRPVEYVLDEPEVEYDIARPRQTRSRPPGRDDRRSSRGRQVVLAYRS</sequence>
<name>A0A4R7V6C3_9PSEU</name>
<feature type="transmembrane region" description="Helical" evidence="2">
    <location>
        <begin position="60"/>
        <end position="79"/>
    </location>
</feature>
<dbReference type="EMBL" id="SOCP01000015">
    <property type="protein sequence ID" value="TDV43565.1"/>
    <property type="molecule type" value="Genomic_DNA"/>
</dbReference>
<dbReference type="Pfam" id="PF14325">
    <property type="entry name" value="DUF4383"/>
    <property type="match status" value="1"/>
</dbReference>
<evidence type="ECO:0000256" key="2">
    <source>
        <dbReference type="SAM" id="Phobius"/>
    </source>
</evidence>
<keyword evidence="2" id="KW-1133">Transmembrane helix</keyword>
<dbReference type="OrthoDB" id="572373at2"/>
<feature type="region of interest" description="Disordered" evidence="1">
    <location>
        <begin position="128"/>
        <end position="149"/>
    </location>
</feature>
<feature type="transmembrane region" description="Helical" evidence="2">
    <location>
        <begin position="35"/>
        <end position="53"/>
    </location>
</feature>
<comment type="caution">
    <text evidence="3">The sequence shown here is derived from an EMBL/GenBank/DDBJ whole genome shotgun (WGS) entry which is preliminary data.</text>
</comment>
<gene>
    <name evidence="3" type="ORF">CLV71_11527</name>
</gene>
<feature type="transmembrane region" description="Helical" evidence="2">
    <location>
        <begin position="91"/>
        <end position="108"/>
    </location>
</feature>
<dbReference type="RefSeq" id="WP_133906796.1">
    <property type="nucleotide sequence ID" value="NZ_SOCP01000015.1"/>
</dbReference>
<keyword evidence="2" id="KW-0812">Transmembrane</keyword>
<proteinExistence type="predicted"/>
<dbReference type="AlphaFoldDB" id="A0A4R7V6C3"/>